<sequence>MSAPRILIKCPICLCFADQLYSSKTKRWRCNFCFSTWAESDLETTVVILGDCPVHGAPDGEGCAFRAQSAGSSALEQTRFEAAVERVGR</sequence>
<gene>
    <name evidence="1" type="ORF">LCGC14_2996960</name>
</gene>
<evidence type="ECO:0000313" key="1">
    <source>
        <dbReference type="EMBL" id="KKK63170.1"/>
    </source>
</evidence>
<dbReference type="AlphaFoldDB" id="A0A0F8XPQ5"/>
<comment type="caution">
    <text evidence="1">The sequence shown here is derived from an EMBL/GenBank/DDBJ whole genome shotgun (WGS) entry which is preliminary data.</text>
</comment>
<organism evidence="1">
    <name type="scientific">marine sediment metagenome</name>
    <dbReference type="NCBI Taxonomy" id="412755"/>
    <lineage>
        <taxon>unclassified sequences</taxon>
        <taxon>metagenomes</taxon>
        <taxon>ecological metagenomes</taxon>
    </lineage>
</organism>
<dbReference type="EMBL" id="LAZR01061642">
    <property type="protein sequence ID" value="KKK63170.1"/>
    <property type="molecule type" value="Genomic_DNA"/>
</dbReference>
<accession>A0A0F8XPQ5</accession>
<reference evidence="1" key="1">
    <citation type="journal article" date="2015" name="Nature">
        <title>Complex archaea that bridge the gap between prokaryotes and eukaryotes.</title>
        <authorList>
            <person name="Spang A."/>
            <person name="Saw J.H."/>
            <person name="Jorgensen S.L."/>
            <person name="Zaremba-Niedzwiedzka K."/>
            <person name="Martijn J."/>
            <person name="Lind A.E."/>
            <person name="van Eijk R."/>
            <person name="Schleper C."/>
            <person name="Guy L."/>
            <person name="Ettema T.J."/>
        </authorList>
    </citation>
    <scope>NUCLEOTIDE SEQUENCE</scope>
</reference>
<name>A0A0F8XPQ5_9ZZZZ</name>
<protein>
    <submittedName>
        <fullName evidence="1">Uncharacterized protein</fullName>
    </submittedName>
</protein>
<proteinExistence type="predicted"/>